<comment type="caution">
    <text evidence="2">The sequence shown here is derived from an EMBL/GenBank/DDBJ whole genome shotgun (WGS) entry which is preliminary data.</text>
</comment>
<dbReference type="EMBL" id="LCCN01000033">
    <property type="protein sequence ID" value="KKS30680.1"/>
    <property type="molecule type" value="Genomic_DNA"/>
</dbReference>
<evidence type="ECO:0000313" key="2">
    <source>
        <dbReference type="EMBL" id="KKS30680.1"/>
    </source>
</evidence>
<dbReference type="GO" id="GO:0009279">
    <property type="term" value="C:cell outer membrane"/>
    <property type="evidence" value="ECO:0007669"/>
    <property type="project" value="TreeGrafter"/>
</dbReference>
<feature type="domain" description="LptD C-terminal" evidence="1">
    <location>
        <begin position="150"/>
        <end position="407"/>
    </location>
</feature>
<evidence type="ECO:0000313" key="3">
    <source>
        <dbReference type="Proteomes" id="UP000034160"/>
    </source>
</evidence>
<dbReference type="PANTHER" id="PTHR30189">
    <property type="entry name" value="LPS-ASSEMBLY PROTEIN"/>
    <property type="match status" value="1"/>
</dbReference>
<organism evidence="2 3">
    <name type="scientific">Candidatus Amesbacteria bacterium GW2011_GWA2_42_12</name>
    <dbReference type="NCBI Taxonomy" id="1618356"/>
    <lineage>
        <taxon>Bacteria</taxon>
        <taxon>Candidatus Amesiibacteriota</taxon>
    </lineage>
</organism>
<protein>
    <submittedName>
        <fullName evidence="2">LPS-assembly protein LptD</fullName>
    </submittedName>
</protein>
<dbReference type="InterPro" id="IPR050218">
    <property type="entry name" value="LptD"/>
</dbReference>
<dbReference type="Pfam" id="PF04453">
    <property type="entry name" value="LptD"/>
    <property type="match status" value="1"/>
</dbReference>
<dbReference type="GO" id="GO:0061024">
    <property type="term" value="P:membrane organization"/>
    <property type="evidence" value="ECO:0007669"/>
    <property type="project" value="InterPro"/>
</dbReference>
<dbReference type="PANTHER" id="PTHR30189:SF1">
    <property type="entry name" value="LPS-ASSEMBLY PROTEIN LPTD"/>
    <property type="match status" value="1"/>
</dbReference>
<evidence type="ECO:0000259" key="1">
    <source>
        <dbReference type="Pfam" id="PF04453"/>
    </source>
</evidence>
<proteinExistence type="predicted"/>
<reference evidence="2 3" key="1">
    <citation type="journal article" date="2015" name="Nature">
        <title>rRNA introns, odd ribosomes, and small enigmatic genomes across a large radiation of phyla.</title>
        <authorList>
            <person name="Brown C.T."/>
            <person name="Hug L.A."/>
            <person name="Thomas B.C."/>
            <person name="Sharon I."/>
            <person name="Castelle C.J."/>
            <person name="Singh A."/>
            <person name="Wilkins M.J."/>
            <person name="Williams K.H."/>
            <person name="Banfield J.F."/>
        </authorList>
    </citation>
    <scope>NUCLEOTIDE SEQUENCE [LARGE SCALE GENOMIC DNA]</scope>
</reference>
<sequence>MNPTWVLRSESISLNPNVGRGVAKNVILDVKNIPIFYFPYFDFPLDRRRQSGFLFPTIGTSNQQGFSFIQPYYWNIAPNYDDTITPAFYGNRGVQLRNDFRYLTTGSRGEFYFAFLPNDTEFDEFKAQAPSNYANSPSRASLQALESTSNNRFGLSFQHETRFDDHWNADINYNYVNDDYYLQDFGFMKGVVTPNQLLREGEIVYQGEIWNFKGLLQNYLTLHPVNETPTQNQYSRMPELDLTGDFPTRKSQLNFNWDSQFVHFREDTNPGATLSSPTGERLNLVPAFDIPFVSIGGYFIPSVQYEFTQYVINGEVAANGEIFTPNTINRELPIIDVDSGMYFEKSMKFKNKKYTQTLEPRLFYLYVPYKNQNDIPEFDTSLQPFGYNQLFLTNRFSGIDRIGDANHAGMP</sequence>
<dbReference type="Proteomes" id="UP000034160">
    <property type="component" value="Unassembled WGS sequence"/>
</dbReference>
<dbReference type="PATRIC" id="fig|1618356.3.peg.803"/>
<gene>
    <name evidence="2" type="ORF">UU93_C0033G0009</name>
</gene>
<name>A0A0G0Y1K9_9BACT</name>
<dbReference type="AlphaFoldDB" id="A0A0G0Y1K9"/>
<dbReference type="STRING" id="1618356.UU93_C0033G0009"/>
<dbReference type="InterPro" id="IPR007543">
    <property type="entry name" value="LptD_C"/>
</dbReference>
<dbReference type="GO" id="GO:1990351">
    <property type="term" value="C:transporter complex"/>
    <property type="evidence" value="ECO:0007669"/>
    <property type="project" value="TreeGrafter"/>
</dbReference>
<accession>A0A0G0Y1K9</accession>